<dbReference type="InterPro" id="IPR043128">
    <property type="entry name" value="Rev_trsase/Diguanyl_cyclase"/>
</dbReference>
<dbReference type="SUPFAM" id="SSF55073">
    <property type="entry name" value="Nucleotide cyclase"/>
    <property type="match status" value="1"/>
</dbReference>
<dbReference type="InterPro" id="IPR029787">
    <property type="entry name" value="Nucleotide_cyclase"/>
</dbReference>
<dbReference type="AlphaFoldDB" id="A0A9D2LQC1"/>
<comment type="caution">
    <text evidence="2">The sequence shown here is derived from an EMBL/GenBank/DDBJ whole genome shotgun (WGS) entry which is preliminary data.</text>
</comment>
<gene>
    <name evidence="2" type="ORF">IAA06_01575</name>
</gene>
<dbReference type="PANTHER" id="PTHR45138:SF23">
    <property type="entry name" value="SIGNALING PROTEIN"/>
    <property type="match status" value="1"/>
</dbReference>
<dbReference type="PROSITE" id="PS50887">
    <property type="entry name" value="GGDEF"/>
    <property type="match status" value="1"/>
</dbReference>
<dbReference type="PANTHER" id="PTHR45138">
    <property type="entry name" value="REGULATORY COMPONENTS OF SENSORY TRANSDUCTION SYSTEM"/>
    <property type="match status" value="1"/>
</dbReference>
<proteinExistence type="predicted"/>
<name>A0A9D2LQC1_9FIRM</name>
<dbReference type="Gene3D" id="3.30.70.270">
    <property type="match status" value="1"/>
</dbReference>
<dbReference type="InterPro" id="IPR050469">
    <property type="entry name" value="Diguanylate_Cyclase"/>
</dbReference>
<dbReference type="SUPFAM" id="SSF55781">
    <property type="entry name" value="GAF domain-like"/>
    <property type="match status" value="1"/>
</dbReference>
<dbReference type="Proteomes" id="UP000823842">
    <property type="component" value="Unassembled WGS sequence"/>
</dbReference>
<dbReference type="InterPro" id="IPR000160">
    <property type="entry name" value="GGDEF_dom"/>
</dbReference>
<dbReference type="GO" id="GO:1902201">
    <property type="term" value="P:negative regulation of bacterial-type flagellum-dependent cell motility"/>
    <property type="evidence" value="ECO:0007669"/>
    <property type="project" value="TreeGrafter"/>
</dbReference>
<evidence type="ECO:0000259" key="1">
    <source>
        <dbReference type="PROSITE" id="PS50887"/>
    </source>
</evidence>
<dbReference type="GO" id="GO:0043709">
    <property type="term" value="P:cell adhesion involved in single-species biofilm formation"/>
    <property type="evidence" value="ECO:0007669"/>
    <property type="project" value="TreeGrafter"/>
</dbReference>
<dbReference type="NCBIfam" id="TIGR00254">
    <property type="entry name" value="GGDEF"/>
    <property type="match status" value="1"/>
</dbReference>
<feature type="domain" description="GGDEF" evidence="1">
    <location>
        <begin position="207"/>
        <end position="334"/>
    </location>
</feature>
<organism evidence="2 3">
    <name type="scientific">Candidatus Blautia faecavium</name>
    <dbReference type="NCBI Taxonomy" id="2838487"/>
    <lineage>
        <taxon>Bacteria</taxon>
        <taxon>Bacillati</taxon>
        <taxon>Bacillota</taxon>
        <taxon>Clostridia</taxon>
        <taxon>Lachnospirales</taxon>
        <taxon>Lachnospiraceae</taxon>
        <taxon>Blautia</taxon>
    </lineage>
</organism>
<protein>
    <submittedName>
        <fullName evidence="2">GGDEF domain-containing protein</fullName>
    </submittedName>
</protein>
<dbReference type="SMART" id="SM00267">
    <property type="entry name" value="GGDEF"/>
    <property type="match status" value="1"/>
</dbReference>
<evidence type="ECO:0000313" key="3">
    <source>
        <dbReference type="Proteomes" id="UP000823842"/>
    </source>
</evidence>
<dbReference type="CDD" id="cd01949">
    <property type="entry name" value="GGDEF"/>
    <property type="match status" value="1"/>
</dbReference>
<sequence>MLHYVKSETSEKQRQLDSLNYIYDVEKLLFNAHEKQENITGALEKTAHITSAERIGLWMIGQPAERITFGWKKGEGAWEDFLSPEMVAFLLDYFRGGQGQFEAFEGKMSRMRAEYGLDEELRSLIAVPIEDMEGSVCGILAGCNLSNKKIKPGVFLKSVSFSFSMFLHNMNSYMAIKARGERDVLSGLYNRNRYEADLSKYISQYKKLLACIYIDVNGLHELNNEKGHEAGDEMLKTVAGEIRKRFGTEYTYRIGGDEFLAFAVGLKESTLERLKKEMTEELKKKNFYISVGIQWEKEVSSLDALIKKAEKKMYLEKKKFYQDDKNDRRERIGK</sequence>
<dbReference type="Pfam" id="PF00990">
    <property type="entry name" value="GGDEF"/>
    <property type="match status" value="1"/>
</dbReference>
<reference evidence="2" key="1">
    <citation type="journal article" date="2021" name="PeerJ">
        <title>Extensive microbial diversity within the chicken gut microbiome revealed by metagenomics and culture.</title>
        <authorList>
            <person name="Gilroy R."/>
            <person name="Ravi A."/>
            <person name="Getino M."/>
            <person name="Pursley I."/>
            <person name="Horton D.L."/>
            <person name="Alikhan N.F."/>
            <person name="Baker D."/>
            <person name="Gharbi K."/>
            <person name="Hall N."/>
            <person name="Watson M."/>
            <person name="Adriaenssens E.M."/>
            <person name="Foster-Nyarko E."/>
            <person name="Jarju S."/>
            <person name="Secka A."/>
            <person name="Antonio M."/>
            <person name="Oren A."/>
            <person name="Chaudhuri R.R."/>
            <person name="La Ragione R."/>
            <person name="Hildebrand F."/>
            <person name="Pallen M.J."/>
        </authorList>
    </citation>
    <scope>NUCLEOTIDE SEQUENCE</scope>
    <source>
        <strain evidence="2">ChiSjej1B19-5720</strain>
    </source>
</reference>
<dbReference type="GO" id="GO:0005886">
    <property type="term" value="C:plasma membrane"/>
    <property type="evidence" value="ECO:0007669"/>
    <property type="project" value="TreeGrafter"/>
</dbReference>
<accession>A0A9D2LQC1</accession>
<reference evidence="2" key="2">
    <citation type="submission" date="2021-04" db="EMBL/GenBank/DDBJ databases">
        <authorList>
            <person name="Gilroy R."/>
        </authorList>
    </citation>
    <scope>NUCLEOTIDE SEQUENCE</scope>
    <source>
        <strain evidence="2">ChiSjej1B19-5720</strain>
    </source>
</reference>
<dbReference type="EMBL" id="DWYZ01000037">
    <property type="protein sequence ID" value="HJB27472.1"/>
    <property type="molecule type" value="Genomic_DNA"/>
</dbReference>
<evidence type="ECO:0000313" key="2">
    <source>
        <dbReference type="EMBL" id="HJB27472.1"/>
    </source>
</evidence>
<dbReference type="GO" id="GO:0052621">
    <property type="term" value="F:diguanylate cyclase activity"/>
    <property type="evidence" value="ECO:0007669"/>
    <property type="project" value="TreeGrafter"/>
</dbReference>